<evidence type="ECO:0000313" key="1">
    <source>
        <dbReference type="EMBL" id="RJY18578.1"/>
    </source>
</evidence>
<accession>A0A3A6TW38</accession>
<proteinExistence type="predicted"/>
<evidence type="ECO:0000313" key="2">
    <source>
        <dbReference type="Proteomes" id="UP000273022"/>
    </source>
</evidence>
<protein>
    <submittedName>
        <fullName evidence="1">Uncharacterized protein</fullName>
    </submittedName>
</protein>
<organism evidence="1 2">
    <name type="scientific">Parashewanella spongiae</name>
    <dbReference type="NCBI Taxonomy" id="342950"/>
    <lineage>
        <taxon>Bacteria</taxon>
        <taxon>Pseudomonadati</taxon>
        <taxon>Pseudomonadota</taxon>
        <taxon>Gammaproteobacteria</taxon>
        <taxon>Alteromonadales</taxon>
        <taxon>Shewanellaceae</taxon>
        <taxon>Parashewanella</taxon>
    </lineage>
</organism>
<comment type="caution">
    <text evidence="1">The sequence shown here is derived from an EMBL/GenBank/DDBJ whole genome shotgun (WGS) entry which is preliminary data.</text>
</comment>
<sequence length="279" mass="32144">MSSVTVRALNSVSYEHEDYLVIKSDQEKVREAILSWCRSLDTDFVIEAIRDIFSTLNSPALRLEKFEALKQMVPEHYKNRLLLSVSFDHKCTMTFNVNDEFCCLTLPQNEYAQSLEQLVKITVHRKELEELKCCFENDLPRSTSAFGSDKSHTYRFDDGISEETKIDFALAFLEKMEGIGFAYYLGYQGVFGDMHKLKLELFDPSHSKEIESHIFEFITPSLLKVIIEYKSKVNEAFYEENPELTCQYIASKWRAVFLIQNGILCCVDADADVSITPNA</sequence>
<dbReference type="EMBL" id="QYYH01000019">
    <property type="protein sequence ID" value="RJY18578.1"/>
    <property type="molecule type" value="Genomic_DNA"/>
</dbReference>
<name>A0A3A6TW38_9GAMM</name>
<dbReference type="AlphaFoldDB" id="A0A3A6TW38"/>
<gene>
    <name evidence="1" type="ORF">D5R81_04515</name>
</gene>
<reference evidence="1 2" key="1">
    <citation type="submission" date="2018-09" db="EMBL/GenBank/DDBJ databases">
        <title>Phylogeny of the Shewanellaceae, and recommendation for two new genera, Pseudoshewanella and Parashewanella.</title>
        <authorList>
            <person name="Wang G."/>
        </authorList>
    </citation>
    <scope>NUCLEOTIDE SEQUENCE [LARGE SCALE GENOMIC DNA]</scope>
    <source>
        <strain evidence="1 2">KCTC 22492</strain>
    </source>
</reference>
<keyword evidence="2" id="KW-1185">Reference proteome</keyword>
<dbReference type="RefSeq" id="WP_121852463.1">
    <property type="nucleotide sequence ID" value="NZ_ML064608.1"/>
</dbReference>
<dbReference type="Proteomes" id="UP000273022">
    <property type="component" value="Unassembled WGS sequence"/>
</dbReference>